<dbReference type="InterPro" id="IPR032675">
    <property type="entry name" value="LRR_dom_sf"/>
</dbReference>
<protein>
    <recommendedName>
        <fullName evidence="1">F-box domain-containing protein</fullName>
    </recommendedName>
</protein>
<dbReference type="InterPro" id="IPR036047">
    <property type="entry name" value="F-box-like_dom_sf"/>
</dbReference>
<dbReference type="EMBL" id="CAJNON010000140">
    <property type="protein sequence ID" value="CAF1023787.1"/>
    <property type="molecule type" value="Genomic_DNA"/>
</dbReference>
<sequence length="70" mass="8360">MKNYLNILDIPDEILFLIFQKLNTVELLSSLEDVNQRFHRLTFDPLLIRDLNMTTITNINSFCVDKIRYL</sequence>
<dbReference type="Proteomes" id="UP000663881">
    <property type="component" value="Unassembled WGS sequence"/>
</dbReference>
<feature type="domain" description="F-box" evidence="1">
    <location>
        <begin position="4"/>
        <end position="51"/>
    </location>
</feature>
<comment type="caution">
    <text evidence="3">The sequence shown here is derived from an EMBL/GenBank/DDBJ whole genome shotgun (WGS) entry which is preliminary data.</text>
</comment>
<reference evidence="3" key="1">
    <citation type="submission" date="2021-02" db="EMBL/GenBank/DDBJ databases">
        <authorList>
            <person name="Nowell W R."/>
        </authorList>
    </citation>
    <scope>NUCLEOTIDE SEQUENCE</scope>
</reference>
<dbReference type="Pfam" id="PF12937">
    <property type="entry name" value="F-box-like"/>
    <property type="match status" value="1"/>
</dbReference>
<dbReference type="OrthoDB" id="2095648at2759"/>
<accession>A0A820H341</accession>
<gene>
    <name evidence="3" type="ORF">OKA104_LOCUS45381</name>
    <name evidence="2" type="ORF">VCS650_LOCUS15944</name>
</gene>
<dbReference type="PROSITE" id="PS50181">
    <property type="entry name" value="FBOX"/>
    <property type="match status" value="1"/>
</dbReference>
<evidence type="ECO:0000313" key="3">
    <source>
        <dbReference type="EMBL" id="CAF4284706.1"/>
    </source>
</evidence>
<name>A0A820H341_9BILA</name>
<dbReference type="Proteomes" id="UP000663891">
    <property type="component" value="Unassembled WGS sequence"/>
</dbReference>
<evidence type="ECO:0000259" key="1">
    <source>
        <dbReference type="PROSITE" id="PS50181"/>
    </source>
</evidence>
<evidence type="ECO:0000313" key="2">
    <source>
        <dbReference type="EMBL" id="CAF1023787.1"/>
    </source>
</evidence>
<evidence type="ECO:0000313" key="4">
    <source>
        <dbReference type="Proteomes" id="UP000663881"/>
    </source>
</evidence>
<dbReference type="Gene3D" id="3.80.10.10">
    <property type="entry name" value="Ribonuclease Inhibitor"/>
    <property type="match status" value="1"/>
</dbReference>
<dbReference type="AlphaFoldDB" id="A0A820H341"/>
<organism evidence="3 4">
    <name type="scientific">Adineta steineri</name>
    <dbReference type="NCBI Taxonomy" id="433720"/>
    <lineage>
        <taxon>Eukaryota</taxon>
        <taxon>Metazoa</taxon>
        <taxon>Spiralia</taxon>
        <taxon>Gnathifera</taxon>
        <taxon>Rotifera</taxon>
        <taxon>Eurotatoria</taxon>
        <taxon>Bdelloidea</taxon>
        <taxon>Adinetida</taxon>
        <taxon>Adinetidae</taxon>
        <taxon>Adineta</taxon>
    </lineage>
</organism>
<dbReference type="SUPFAM" id="SSF81383">
    <property type="entry name" value="F-box domain"/>
    <property type="match status" value="1"/>
</dbReference>
<dbReference type="EMBL" id="CAJOAY010014985">
    <property type="protein sequence ID" value="CAF4284706.1"/>
    <property type="molecule type" value="Genomic_DNA"/>
</dbReference>
<dbReference type="InterPro" id="IPR001810">
    <property type="entry name" value="F-box_dom"/>
</dbReference>
<proteinExistence type="predicted"/>